<dbReference type="PANTHER" id="PTHR32096:SF36">
    <property type="entry name" value="WRKY TRANSCRIPTION FACTOR 41-RELATED"/>
    <property type="match status" value="1"/>
</dbReference>
<gene>
    <name evidence="7" type="ORF">SSX86_001433</name>
</gene>
<proteinExistence type="predicted"/>
<evidence type="ECO:0000256" key="3">
    <source>
        <dbReference type="ARBA" id="ARBA00023125"/>
    </source>
</evidence>
<dbReference type="InterPro" id="IPR036576">
    <property type="entry name" value="WRKY_dom_sf"/>
</dbReference>
<comment type="caution">
    <text evidence="7">The sequence shown here is derived from an EMBL/GenBank/DDBJ whole genome shotgun (WGS) entry which is preliminary data.</text>
</comment>
<dbReference type="GO" id="GO:0000976">
    <property type="term" value="F:transcription cis-regulatory region binding"/>
    <property type="evidence" value="ECO:0007669"/>
    <property type="project" value="TreeGrafter"/>
</dbReference>
<dbReference type="Proteomes" id="UP001408789">
    <property type="component" value="Unassembled WGS sequence"/>
</dbReference>
<keyword evidence="2" id="KW-0805">Transcription regulation</keyword>
<keyword evidence="5" id="KW-0539">Nucleus</keyword>
<evidence type="ECO:0000256" key="5">
    <source>
        <dbReference type="ARBA" id="ARBA00023242"/>
    </source>
</evidence>
<dbReference type="PANTHER" id="PTHR32096">
    <property type="entry name" value="WRKY TRANSCRIPTION FACTOR 30-RELATED-RELATED"/>
    <property type="match status" value="1"/>
</dbReference>
<dbReference type="PROSITE" id="PS50811">
    <property type="entry name" value="WRKY"/>
    <property type="match status" value="1"/>
</dbReference>
<evidence type="ECO:0000256" key="1">
    <source>
        <dbReference type="ARBA" id="ARBA00004123"/>
    </source>
</evidence>
<dbReference type="InterPro" id="IPR044810">
    <property type="entry name" value="WRKY_plant"/>
</dbReference>
<evidence type="ECO:0000313" key="7">
    <source>
        <dbReference type="EMBL" id="KAK9079760.1"/>
    </source>
</evidence>
<organism evidence="7 8">
    <name type="scientific">Deinandra increscens subsp. villosa</name>
    <dbReference type="NCBI Taxonomy" id="3103831"/>
    <lineage>
        <taxon>Eukaryota</taxon>
        <taxon>Viridiplantae</taxon>
        <taxon>Streptophyta</taxon>
        <taxon>Embryophyta</taxon>
        <taxon>Tracheophyta</taxon>
        <taxon>Spermatophyta</taxon>
        <taxon>Magnoliopsida</taxon>
        <taxon>eudicotyledons</taxon>
        <taxon>Gunneridae</taxon>
        <taxon>Pentapetalae</taxon>
        <taxon>asterids</taxon>
        <taxon>campanulids</taxon>
        <taxon>Asterales</taxon>
        <taxon>Asteraceae</taxon>
        <taxon>Asteroideae</taxon>
        <taxon>Heliantheae alliance</taxon>
        <taxon>Madieae</taxon>
        <taxon>Madiinae</taxon>
        <taxon>Deinandra</taxon>
    </lineage>
</organism>
<sequence length="484" mass="54210">MDGTCVYEEKTVLHELTQGIQMAEQLRANLHSAEARGLLMQKILSAYDNALLVLKSRNTAPAPALRAASPPESLISSGSPGSEGFKFDQQPFSVQQGKNVISKRRKRSTTWEEQVRIFSGNNGLEDDTDQDGYNWRKYGQKDILGAKFPRSYYRCSYSKVHKCMATKQVQKIDANPTVFEIAYKGKHRCIHGAQSASPPPPTLPEKNEITLTHHHQQLSPPNPSETLSNLIANLTVDTMVLGGDTLASPLFSLPSTSSRLMDDPDQFHFISPATSETNFPYDDNELWQVYSPPFISPATSETNFPCYDNELRQVYSPPFISPATSETNFSYDDNELWQVYSPPFISPATSETNFPCYDNELRQVYSPPFISPATSETNFPCYDDELGQVYSPPFISPATSETNFPCFDNELRQVYSPPFISPATSETNFPCYDNELRQVYSPPFISPATSETHFFREWGSSSSLDLLAGPADVDPCFEFMNSLL</sequence>
<comment type="subcellular location">
    <subcellularLocation>
        <location evidence="1">Nucleus</location>
    </subcellularLocation>
</comment>
<evidence type="ECO:0000256" key="2">
    <source>
        <dbReference type="ARBA" id="ARBA00023015"/>
    </source>
</evidence>
<feature type="domain" description="WRKY" evidence="6">
    <location>
        <begin position="124"/>
        <end position="187"/>
    </location>
</feature>
<name>A0AAP0DUT7_9ASTR</name>
<protein>
    <recommendedName>
        <fullName evidence="6">WRKY domain-containing protein</fullName>
    </recommendedName>
</protein>
<dbReference type="Pfam" id="PF03106">
    <property type="entry name" value="WRKY"/>
    <property type="match status" value="1"/>
</dbReference>
<keyword evidence="3" id="KW-0238">DNA-binding</keyword>
<dbReference type="AlphaFoldDB" id="A0AAP0DUT7"/>
<keyword evidence="4" id="KW-0804">Transcription</keyword>
<dbReference type="SMART" id="SM00774">
    <property type="entry name" value="WRKY"/>
    <property type="match status" value="1"/>
</dbReference>
<evidence type="ECO:0000313" key="8">
    <source>
        <dbReference type="Proteomes" id="UP001408789"/>
    </source>
</evidence>
<dbReference type="EMBL" id="JBCNJP010000003">
    <property type="protein sequence ID" value="KAK9079760.1"/>
    <property type="molecule type" value="Genomic_DNA"/>
</dbReference>
<dbReference type="Gene3D" id="2.20.25.80">
    <property type="entry name" value="WRKY domain"/>
    <property type="match status" value="1"/>
</dbReference>
<dbReference type="GO" id="GO:0005634">
    <property type="term" value="C:nucleus"/>
    <property type="evidence" value="ECO:0007669"/>
    <property type="project" value="UniProtKB-SubCell"/>
</dbReference>
<evidence type="ECO:0000256" key="4">
    <source>
        <dbReference type="ARBA" id="ARBA00023163"/>
    </source>
</evidence>
<dbReference type="SUPFAM" id="SSF118290">
    <property type="entry name" value="WRKY DNA-binding domain"/>
    <property type="match status" value="1"/>
</dbReference>
<evidence type="ECO:0000259" key="6">
    <source>
        <dbReference type="PROSITE" id="PS50811"/>
    </source>
</evidence>
<dbReference type="InterPro" id="IPR003657">
    <property type="entry name" value="WRKY_dom"/>
</dbReference>
<reference evidence="7 8" key="1">
    <citation type="submission" date="2024-04" db="EMBL/GenBank/DDBJ databases">
        <title>The reference genome of an endangered Asteraceae, Deinandra increscens subsp. villosa, native to the Central Coast of California.</title>
        <authorList>
            <person name="Guilliams M."/>
            <person name="Hasenstab-Lehman K."/>
            <person name="Meyer R."/>
            <person name="Mcevoy S."/>
        </authorList>
    </citation>
    <scope>NUCLEOTIDE SEQUENCE [LARGE SCALE GENOMIC DNA]</scope>
    <source>
        <tissue evidence="7">Leaf</tissue>
    </source>
</reference>
<accession>A0AAP0DUT7</accession>
<keyword evidence="8" id="KW-1185">Reference proteome</keyword>
<dbReference type="GO" id="GO:0003700">
    <property type="term" value="F:DNA-binding transcription factor activity"/>
    <property type="evidence" value="ECO:0007669"/>
    <property type="project" value="InterPro"/>
</dbReference>